<dbReference type="EMBL" id="CP001197">
    <property type="protein sequence ID" value="ACL08384.1"/>
    <property type="molecule type" value="Genomic_DNA"/>
</dbReference>
<evidence type="ECO:0000256" key="1">
    <source>
        <dbReference type="SAM" id="MobiDB-lite"/>
    </source>
</evidence>
<dbReference type="STRING" id="883.DvMF_1436"/>
<accession>B8DRU7</accession>
<organism evidence="3">
    <name type="scientific">Nitratidesulfovibrio vulgaris (strain DSM 19637 / Miyazaki F)</name>
    <name type="common">Desulfovibrio vulgaris</name>
    <dbReference type="NCBI Taxonomy" id="883"/>
    <lineage>
        <taxon>Bacteria</taxon>
        <taxon>Pseudomonadati</taxon>
        <taxon>Thermodesulfobacteriota</taxon>
        <taxon>Desulfovibrionia</taxon>
        <taxon>Desulfovibrionales</taxon>
        <taxon>Desulfovibrionaceae</taxon>
        <taxon>Nitratidesulfovibrio</taxon>
    </lineage>
</organism>
<keyword evidence="2" id="KW-0472">Membrane</keyword>
<reference evidence="3" key="1">
    <citation type="submission" date="2008-10" db="EMBL/GenBank/DDBJ databases">
        <title>Complete sequence of Desulfovibrio vulgaris str. 'Miyazaki F'.</title>
        <authorList>
            <person name="Lucas S."/>
            <person name="Copeland A."/>
            <person name="Lapidus A."/>
            <person name="Glavina del Rio T."/>
            <person name="Dalin E."/>
            <person name="Tice H."/>
            <person name="Bruce D."/>
            <person name="Goodwin L."/>
            <person name="Pitluck S."/>
            <person name="Sims D."/>
            <person name="Brettin T."/>
            <person name="Detter J.C."/>
            <person name="Han C."/>
            <person name="Larimer F."/>
            <person name="Land M."/>
            <person name="Hauser L."/>
            <person name="Kyrpides N."/>
            <person name="Mikhailova N."/>
            <person name="Hazen T.C."/>
            <person name="Richardson P."/>
        </authorList>
    </citation>
    <scope>NUCLEOTIDE SEQUENCE</scope>
    <source>
        <strain evidence="3">Miyazaki F</strain>
    </source>
</reference>
<feature type="transmembrane region" description="Helical" evidence="2">
    <location>
        <begin position="57"/>
        <end position="75"/>
    </location>
</feature>
<feature type="transmembrane region" description="Helical" evidence="2">
    <location>
        <begin position="156"/>
        <end position="183"/>
    </location>
</feature>
<dbReference type="KEGG" id="dvm:DvMF_1436"/>
<evidence type="ECO:0000313" key="3">
    <source>
        <dbReference type="EMBL" id="ACL08384.1"/>
    </source>
</evidence>
<dbReference type="HOGENOM" id="CLU_097089_0_0_7"/>
<feature type="compositionally biased region" description="Pro residues" evidence="1">
    <location>
        <begin position="9"/>
        <end position="19"/>
    </location>
</feature>
<keyword evidence="2" id="KW-1133">Transmembrane helix</keyword>
<feature type="transmembrane region" description="Helical" evidence="2">
    <location>
        <begin position="273"/>
        <end position="291"/>
    </location>
</feature>
<evidence type="ECO:0008006" key="4">
    <source>
        <dbReference type="Google" id="ProtNLM"/>
    </source>
</evidence>
<gene>
    <name evidence="3" type="ordered locus">DvMF_1436</name>
</gene>
<name>B8DRU7_NITV9</name>
<dbReference type="OrthoDB" id="5454376at2"/>
<feature type="transmembrane region" description="Helical" evidence="2">
    <location>
        <begin position="195"/>
        <end position="212"/>
    </location>
</feature>
<protein>
    <recommendedName>
        <fullName evidence="4">Cobalt transport protein</fullName>
    </recommendedName>
</protein>
<dbReference type="AlphaFoldDB" id="B8DRU7"/>
<proteinExistence type="predicted"/>
<keyword evidence="2" id="KW-0812">Transmembrane</keyword>
<feature type="region of interest" description="Disordered" evidence="1">
    <location>
        <begin position="1"/>
        <end position="31"/>
    </location>
</feature>
<sequence>MQHDAPLPTSGPTPPPQPGAPHAGVPALPDPPDPLDPRLHLLLAGCYGVLVWHLPPLGLAVVAAGLAGLFVATPLRRRLRPGMLRGHAWFVLAWVVLRFALACLGTTETPPVQVIGGGGDGGYGGGGLFDALRLAWPDGPLLAHAARESALLGVRLALLIGIGLALALAASPRALGLALVWLLRPVLGARAWQPALGVALMVHFLPMAQGTFTQVSRAADLRGPLPLRRRAVLLPAAVLRILGQRTWTQTVAVAARGLDRPEAWRPDFPFRPVRWALALLLVGLGVCMTFLPG</sequence>
<dbReference type="eggNOG" id="ENOG50349GI">
    <property type="taxonomic scope" value="Bacteria"/>
</dbReference>
<evidence type="ECO:0000256" key="2">
    <source>
        <dbReference type="SAM" id="Phobius"/>
    </source>
</evidence>